<keyword evidence="2" id="KW-1185">Reference proteome</keyword>
<gene>
    <name evidence="1" type="ORF">QFZ34_000844</name>
</gene>
<comment type="caution">
    <text evidence="1">The sequence shown here is derived from an EMBL/GenBank/DDBJ whole genome shotgun (WGS) entry which is preliminary data.</text>
</comment>
<proteinExistence type="predicted"/>
<name>A0ABU0S4I6_9HYPH</name>
<dbReference type="EMBL" id="JAUSZT010000002">
    <property type="protein sequence ID" value="MDQ0995667.1"/>
    <property type="molecule type" value="Genomic_DNA"/>
</dbReference>
<organism evidence="1 2">
    <name type="scientific">Phyllobacterium ifriqiyense</name>
    <dbReference type="NCBI Taxonomy" id="314238"/>
    <lineage>
        <taxon>Bacteria</taxon>
        <taxon>Pseudomonadati</taxon>
        <taxon>Pseudomonadota</taxon>
        <taxon>Alphaproteobacteria</taxon>
        <taxon>Hyphomicrobiales</taxon>
        <taxon>Phyllobacteriaceae</taxon>
        <taxon>Phyllobacterium</taxon>
    </lineage>
</organism>
<evidence type="ECO:0000313" key="2">
    <source>
        <dbReference type="Proteomes" id="UP001237780"/>
    </source>
</evidence>
<protein>
    <submittedName>
        <fullName evidence="1">Uncharacterized protein</fullName>
    </submittedName>
</protein>
<dbReference type="Proteomes" id="UP001237780">
    <property type="component" value="Unassembled WGS sequence"/>
</dbReference>
<reference evidence="1 2" key="1">
    <citation type="submission" date="2023-07" db="EMBL/GenBank/DDBJ databases">
        <title>Comparative genomics of wheat-associated soil bacteria to identify genetic determinants of phenazine resistance.</title>
        <authorList>
            <person name="Mouncey N."/>
        </authorList>
    </citation>
    <scope>NUCLEOTIDE SEQUENCE [LARGE SCALE GENOMIC DNA]</scope>
    <source>
        <strain evidence="1 2">W4I11</strain>
    </source>
</reference>
<evidence type="ECO:0000313" key="1">
    <source>
        <dbReference type="EMBL" id="MDQ0995667.1"/>
    </source>
</evidence>
<accession>A0ABU0S4I6</accession>
<sequence>MPIVIATTRYVRDEYAKNVTVSITFMINFSKLVSAPVSG</sequence>